<feature type="chain" id="PRO_5046712813" description="Lipoprotein" evidence="2">
    <location>
        <begin position="19"/>
        <end position="63"/>
    </location>
</feature>
<sequence length="63" mass="6634">MVHPKSVLAVLACLTLMACDVGPTGHGTAPPGVSQTEWDAEVQARRDARRKTYMGPRGGATGR</sequence>
<proteinExistence type="predicted"/>
<evidence type="ECO:0008006" key="5">
    <source>
        <dbReference type="Google" id="ProtNLM"/>
    </source>
</evidence>
<protein>
    <recommendedName>
        <fullName evidence="5">Lipoprotein</fullName>
    </recommendedName>
</protein>
<dbReference type="RefSeq" id="WP_386737574.1">
    <property type="nucleotide sequence ID" value="NZ_JBHRXI010000048.1"/>
</dbReference>
<name>A0ABV7TP02_9RHOB</name>
<keyword evidence="4" id="KW-1185">Reference proteome</keyword>
<organism evidence="3 4">
    <name type="scientific">Lutimaribacter marinistellae</name>
    <dbReference type="NCBI Taxonomy" id="1820329"/>
    <lineage>
        <taxon>Bacteria</taxon>
        <taxon>Pseudomonadati</taxon>
        <taxon>Pseudomonadota</taxon>
        <taxon>Alphaproteobacteria</taxon>
        <taxon>Rhodobacterales</taxon>
        <taxon>Roseobacteraceae</taxon>
        <taxon>Lutimaribacter</taxon>
    </lineage>
</organism>
<dbReference type="PROSITE" id="PS51257">
    <property type="entry name" value="PROKAR_LIPOPROTEIN"/>
    <property type="match status" value="1"/>
</dbReference>
<evidence type="ECO:0000313" key="4">
    <source>
        <dbReference type="Proteomes" id="UP001595629"/>
    </source>
</evidence>
<dbReference type="EMBL" id="JBHRXI010000048">
    <property type="protein sequence ID" value="MFC3616269.1"/>
    <property type="molecule type" value="Genomic_DNA"/>
</dbReference>
<keyword evidence="2" id="KW-0732">Signal</keyword>
<comment type="caution">
    <text evidence="3">The sequence shown here is derived from an EMBL/GenBank/DDBJ whole genome shotgun (WGS) entry which is preliminary data.</text>
</comment>
<feature type="signal peptide" evidence="2">
    <location>
        <begin position="1"/>
        <end position="18"/>
    </location>
</feature>
<accession>A0ABV7TP02</accession>
<reference evidence="4" key="1">
    <citation type="journal article" date="2019" name="Int. J. Syst. Evol. Microbiol.">
        <title>The Global Catalogue of Microorganisms (GCM) 10K type strain sequencing project: providing services to taxonomists for standard genome sequencing and annotation.</title>
        <authorList>
            <consortium name="The Broad Institute Genomics Platform"/>
            <consortium name="The Broad Institute Genome Sequencing Center for Infectious Disease"/>
            <person name="Wu L."/>
            <person name="Ma J."/>
        </authorList>
    </citation>
    <scope>NUCLEOTIDE SEQUENCE [LARGE SCALE GENOMIC DNA]</scope>
    <source>
        <strain evidence="4">KCTC 42911</strain>
    </source>
</reference>
<gene>
    <name evidence="3" type="ORF">ACFORG_21210</name>
</gene>
<evidence type="ECO:0000256" key="1">
    <source>
        <dbReference type="SAM" id="MobiDB-lite"/>
    </source>
</evidence>
<evidence type="ECO:0000313" key="3">
    <source>
        <dbReference type="EMBL" id="MFC3616269.1"/>
    </source>
</evidence>
<dbReference type="Proteomes" id="UP001595629">
    <property type="component" value="Unassembled WGS sequence"/>
</dbReference>
<feature type="region of interest" description="Disordered" evidence="1">
    <location>
        <begin position="24"/>
        <end position="63"/>
    </location>
</feature>
<evidence type="ECO:0000256" key="2">
    <source>
        <dbReference type="SAM" id="SignalP"/>
    </source>
</evidence>